<dbReference type="AlphaFoldDB" id="A0A9P5TPD1"/>
<evidence type="ECO:0000256" key="1">
    <source>
        <dbReference type="SAM" id="Phobius"/>
    </source>
</evidence>
<gene>
    <name evidence="2" type="ORF">CPB84DRAFT_1846185</name>
</gene>
<keyword evidence="1" id="KW-1133">Transmembrane helix</keyword>
<keyword evidence="3" id="KW-1185">Reference proteome</keyword>
<comment type="caution">
    <text evidence="2">The sequence shown here is derived from an EMBL/GenBank/DDBJ whole genome shotgun (WGS) entry which is preliminary data.</text>
</comment>
<feature type="transmembrane region" description="Helical" evidence="1">
    <location>
        <begin position="12"/>
        <end position="31"/>
    </location>
</feature>
<name>A0A9P5TPD1_GYMJU</name>
<evidence type="ECO:0000313" key="3">
    <source>
        <dbReference type="Proteomes" id="UP000724874"/>
    </source>
</evidence>
<dbReference type="Proteomes" id="UP000724874">
    <property type="component" value="Unassembled WGS sequence"/>
</dbReference>
<proteinExistence type="predicted"/>
<accession>A0A9P5TPD1</accession>
<organism evidence="2 3">
    <name type="scientific">Gymnopilus junonius</name>
    <name type="common">Spectacular rustgill mushroom</name>
    <name type="synonym">Gymnopilus spectabilis subsp. junonius</name>
    <dbReference type="NCBI Taxonomy" id="109634"/>
    <lineage>
        <taxon>Eukaryota</taxon>
        <taxon>Fungi</taxon>
        <taxon>Dikarya</taxon>
        <taxon>Basidiomycota</taxon>
        <taxon>Agaricomycotina</taxon>
        <taxon>Agaricomycetes</taxon>
        <taxon>Agaricomycetidae</taxon>
        <taxon>Agaricales</taxon>
        <taxon>Agaricineae</taxon>
        <taxon>Hymenogastraceae</taxon>
        <taxon>Gymnopilus</taxon>
    </lineage>
</organism>
<dbReference type="OrthoDB" id="3784821at2759"/>
<dbReference type="EMBL" id="JADNYJ010000035">
    <property type="protein sequence ID" value="KAF8902528.1"/>
    <property type="molecule type" value="Genomic_DNA"/>
</dbReference>
<keyword evidence="1" id="KW-0812">Transmembrane</keyword>
<sequence length="63" mass="7314">MAKEKLPLEARRIRLIIVSLPILVASSLVLYKRLVLGEEQRKLPQTIDTQNKDMKLLDTQKKE</sequence>
<reference evidence="2" key="1">
    <citation type="submission" date="2020-11" db="EMBL/GenBank/DDBJ databases">
        <authorList>
            <consortium name="DOE Joint Genome Institute"/>
            <person name="Ahrendt S."/>
            <person name="Riley R."/>
            <person name="Andreopoulos W."/>
            <person name="LaButti K."/>
            <person name="Pangilinan J."/>
            <person name="Ruiz-duenas F.J."/>
            <person name="Barrasa J.M."/>
            <person name="Sanchez-Garcia M."/>
            <person name="Camarero S."/>
            <person name="Miyauchi S."/>
            <person name="Serrano A."/>
            <person name="Linde D."/>
            <person name="Babiker R."/>
            <person name="Drula E."/>
            <person name="Ayuso-Fernandez I."/>
            <person name="Pacheco R."/>
            <person name="Padilla G."/>
            <person name="Ferreira P."/>
            <person name="Barriuso J."/>
            <person name="Kellner H."/>
            <person name="Castanera R."/>
            <person name="Alfaro M."/>
            <person name="Ramirez L."/>
            <person name="Pisabarro A.G."/>
            <person name="Kuo A."/>
            <person name="Tritt A."/>
            <person name="Lipzen A."/>
            <person name="He G."/>
            <person name="Yan M."/>
            <person name="Ng V."/>
            <person name="Cullen D."/>
            <person name="Martin F."/>
            <person name="Rosso M.-N."/>
            <person name="Henrissat B."/>
            <person name="Hibbett D."/>
            <person name="Martinez A.T."/>
            <person name="Grigoriev I.V."/>
        </authorList>
    </citation>
    <scope>NUCLEOTIDE SEQUENCE</scope>
    <source>
        <strain evidence="2">AH 44721</strain>
    </source>
</reference>
<keyword evidence="1" id="KW-0472">Membrane</keyword>
<evidence type="ECO:0000313" key="2">
    <source>
        <dbReference type="EMBL" id="KAF8902528.1"/>
    </source>
</evidence>
<protein>
    <submittedName>
        <fullName evidence="2">Uncharacterized protein</fullName>
    </submittedName>
</protein>